<gene>
    <name evidence="1" type="ORF">SAMN02745121_02199</name>
</gene>
<evidence type="ECO:0000313" key="2">
    <source>
        <dbReference type="Proteomes" id="UP000199400"/>
    </source>
</evidence>
<protein>
    <submittedName>
        <fullName evidence="1">Uncharacterized protein</fullName>
    </submittedName>
</protein>
<name>A0A1I1W9V5_9BACT</name>
<reference evidence="2" key="1">
    <citation type="submission" date="2016-10" db="EMBL/GenBank/DDBJ databases">
        <authorList>
            <person name="Varghese N."/>
            <person name="Submissions S."/>
        </authorList>
    </citation>
    <scope>NUCLEOTIDE SEQUENCE [LARGE SCALE GENOMIC DNA]</scope>
    <source>
        <strain evidence="2">ATCC 25963</strain>
    </source>
</reference>
<keyword evidence="2" id="KW-1185">Reference proteome</keyword>
<proteinExistence type="predicted"/>
<dbReference type="Proteomes" id="UP000199400">
    <property type="component" value="Unassembled WGS sequence"/>
</dbReference>
<organism evidence="1 2">
    <name type="scientific">Nannocystis exedens</name>
    <dbReference type="NCBI Taxonomy" id="54"/>
    <lineage>
        <taxon>Bacteria</taxon>
        <taxon>Pseudomonadati</taxon>
        <taxon>Myxococcota</taxon>
        <taxon>Polyangia</taxon>
        <taxon>Nannocystales</taxon>
        <taxon>Nannocystaceae</taxon>
        <taxon>Nannocystis</taxon>
    </lineage>
</organism>
<evidence type="ECO:0000313" key="1">
    <source>
        <dbReference type="EMBL" id="SFD91995.1"/>
    </source>
</evidence>
<dbReference type="AlphaFoldDB" id="A0A1I1W9V5"/>
<dbReference type="EMBL" id="FOMX01000006">
    <property type="protein sequence ID" value="SFD91995.1"/>
    <property type="molecule type" value="Genomic_DNA"/>
</dbReference>
<accession>A0A1I1W9V5</accession>
<sequence>MRLVQLTALAYIVAVVTDVLDDGASAEAAHEVRYDDRYDFDGDLSSAGRTVPSSLDEVLKAPTRVAAPLAPVPAEADADETARAAADRAQVRQFLPRQCVHGVDEQRPRLTRNEQKRTYAVLAHVVKRLKASDDFLKLLQLVAARESSLQQGLVHRLSPDLEASLQAWHKTAKLYEGNPHHAAPEHWQTYGLFGMNSNYFTQVWDNQADPRVLCDAIVDILVYRRAVARVIKKAGSAIECTDAHGRTYQHTTKATWETVHRAVSGGKLCPSKNENVAAIMGKYFRGRAAKFGLDPDKPVTLKMLGVEPTKGLGGEVWADQEAVVMGLWAELEAEWAEHPPDAPDPVKIARTGS</sequence>